<name>A0A1F5ZRY9_9BACT</name>
<reference evidence="2 3" key="1">
    <citation type="journal article" date="2016" name="Nat. Commun.">
        <title>Thousands of microbial genomes shed light on interconnected biogeochemical processes in an aquifer system.</title>
        <authorList>
            <person name="Anantharaman K."/>
            <person name="Brown C.T."/>
            <person name="Hug L.A."/>
            <person name="Sharon I."/>
            <person name="Castelle C.J."/>
            <person name="Probst A.J."/>
            <person name="Thomas B.C."/>
            <person name="Singh A."/>
            <person name="Wilkins M.J."/>
            <person name="Karaoz U."/>
            <person name="Brodie E.L."/>
            <person name="Williams K.H."/>
            <person name="Hubbard S.S."/>
            <person name="Banfield J.F."/>
        </authorList>
    </citation>
    <scope>NUCLEOTIDE SEQUENCE [LARGE SCALE GENOMIC DNA]</scope>
</reference>
<gene>
    <name evidence="2" type="ORF">A2773_04605</name>
</gene>
<dbReference type="STRING" id="1798375.A2773_04605"/>
<dbReference type="AlphaFoldDB" id="A0A1F5ZRY9"/>
<organism evidence="2 3">
    <name type="scientific">Candidatus Gottesmanbacteria bacterium RIFCSPHIGHO2_01_FULL_39_10</name>
    <dbReference type="NCBI Taxonomy" id="1798375"/>
    <lineage>
        <taxon>Bacteria</taxon>
        <taxon>Candidatus Gottesmaniibacteriota</taxon>
    </lineage>
</organism>
<dbReference type="Proteomes" id="UP000177383">
    <property type="component" value="Unassembled WGS sequence"/>
</dbReference>
<feature type="compositionally biased region" description="Basic and acidic residues" evidence="1">
    <location>
        <begin position="12"/>
        <end position="36"/>
    </location>
</feature>
<evidence type="ECO:0000313" key="3">
    <source>
        <dbReference type="Proteomes" id="UP000177383"/>
    </source>
</evidence>
<comment type="caution">
    <text evidence="2">The sequence shown here is derived from an EMBL/GenBank/DDBJ whole genome shotgun (WGS) entry which is preliminary data.</text>
</comment>
<evidence type="ECO:0000256" key="1">
    <source>
        <dbReference type="SAM" id="MobiDB-lite"/>
    </source>
</evidence>
<sequence length="61" mass="6925">MSADTNPGGGHAVDHRKEEPELPARWEHLEENEVRLGLDPNRPTPESMMRDDVLTKFEQAS</sequence>
<proteinExistence type="predicted"/>
<dbReference type="EMBL" id="MFJE01000005">
    <property type="protein sequence ID" value="OGG15143.1"/>
    <property type="molecule type" value="Genomic_DNA"/>
</dbReference>
<protein>
    <submittedName>
        <fullName evidence="2">Uncharacterized protein</fullName>
    </submittedName>
</protein>
<evidence type="ECO:0000313" key="2">
    <source>
        <dbReference type="EMBL" id="OGG15143.1"/>
    </source>
</evidence>
<feature type="region of interest" description="Disordered" evidence="1">
    <location>
        <begin position="1"/>
        <end position="61"/>
    </location>
</feature>
<accession>A0A1F5ZRY9</accession>